<evidence type="ECO:0000256" key="3">
    <source>
        <dbReference type="SAM" id="MobiDB-lite"/>
    </source>
</evidence>
<dbReference type="EnsemblBacteria" id="ABF39122">
    <property type="protein sequence ID" value="ABF39122"/>
    <property type="gene ID" value="Acid345_0117"/>
</dbReference>
<protein>
    <recommendedName>
        <fullName evidence="6">Methyltransferase</fullName>
    </recommendedName>
</protein>
<dbReference type="Pfam" id="PF03602">
    <property type="entry name" value="Cons_hypoth95"/>
    <property type="match status" value="1"/>
</dbReference>
<proteinExistence type="predicted"/>
<dbReference type="RefSeq" id="WP_011520924.1">
    <property type="nucleotide sequence ID" value="NC_008009.1"/>
</dbReference>
<dbReference type="AlphaFoldDB" id="Q1IVH8"/>
<dbReference type="PANTHER" id="PTHR43542">
    <property type="entry name" value="METHYLTRANSFERASE"/>
    <property type="match status" value="1"/>
</dbReference>
<dbReference type="KEGG" id="aba:Acid345_0117"/>
<dbReference type="Proteomes" id="UP000002432">
    <property type="component" value="Chromosome"/>
</dbReference>
<feature type="region of interest" description="Disordered" evidence="3">
    <location>
        <begin position="1"/>
        <end position="21"/>
    </location>
</feature>
<dbReference type="STRING" id="204669.Acid345_0117"/>
<reference evidence="4 5" key="1">
    <citation type="journal article" date="2009" name="Appl. Environ. Microbiol.">
        <title>Three genomes from the phylum Acidobacteria provide insight into the lifestyles of these microorganisms in soils.</title>
        <authorList>
            <person name="Ward N.L."/>
            <person name="Challacombe J.F."/>
            <person name="Janssen P.H."/>
            <person name="Henrissat B."/>
            <person name="Coutinho P.M."/>
            <person name="Wu M."/>
            <person name="Xie G."/>
            <person name="Haft D.H."/>
            <person name="Sait M."/>
            <person name="Badger J."/>
            <person name="Barabote R.D."/>
            <person name="Bradley B."/>
            <person name="Brettin T.S."/>
            <person name="Brinkac L.M."/>
            <person name="Bruce D."/>
            <person name="Creasy T."/>
            <person name="Daugherty S.C."/>
            <person name="Davidsen T.M."/>
            <person name="DeBoy R.T."/>
            <person name="Detter J.C."/>
            <person name="Dodson R.J."/>
            <person name="Durkin A.S."/>
            <person name="Ganapathy A."/>
            <person name="Gwinn-Giglio M."/>
            <person name="Han C.S."/>
            <person name="Khouri H."/>
            <person name="Kiss H."/>
            <person name="Kothari S.P."/>
            <person name="Madupu R."/>
            <person name="Nelson K.E."/>
            <person name="Nelson W.C."/>
            <person name="Paulsen I."/>
            <person name="Penn K."/>
            <person name="Ren Q."/>
            <person name="Rosovitz M.J."/>
            <person name="Selengut J.D."/>
            <person name="Shrivastava S."/>
            <person name="Sullivan S.A."/>
            <person name="Tapia R."/>
            <person name="Thompson L.S."/>
            <person name="Watkins K.L."/>
            <person name="Yang Q."/>
            <person name="Yu C."/>
            <person name="Zafar N."/>
            <person name="Zhou L."/>
            <person name="Kuske C.R."/>
        </authorList>
    </citation>
    <scope>NUCLEOTIDE SEQUENCE [LARGE SCALE GENOMIC DNA]</scope>
    <source>
        <strain evidence="4 5">Ellin345</strain>
    </source>
</reference>
<evidence type="ECO:0000256" key="2">
    <source>
        <dbReference type="ARBA" id="ARBA00022679"/>
    </source>
</evidence>
<organism evidence="4 5">
    <name type="scientific">Koribacter versatilis (strain Ellin345)</name>
    <dbReference type="NCBI Taxonomy" id="204669"/>
    <lineage>
        <taxon>Bacteria</taxon>
        <taxon>Pseudomonadati</taxon>
        <taxon>Acidobacteriota</taxon>
        <taxon>Terriglobia</taxon>
        <taxon>Terriglobales</taxon>
        <taxon>Candidatus Korobacteraceae</taxon>
        <taxon>Candidatus Korobacter</taxon>
    </lineage>
</organism>
<dbReference type="EMBL" id="CP000360">
    <property type="protein sequence ID" value="ABF39122.1"/>
    <property type="molecule type" value="Genomic_DNA"/>
</dbReference>
<dbReference type="SUPFAM" id="SSF53335">
    <property type="entry name" value="S-adenosyl-L-methionine-dependent methyltransferases"/>
    <property type="match status" value="1"/>
</dbReference>
<dbReference type="HOGENOM" id="CLU_075826_0_2_0"/>
<dbReference type="Gene3D" id="3.40.50.150">
    <property type="entry name" value="Vaccinia Virus protein VP39"/>
    <property type="match status" value="1"/>
</dbReference>
<dbReference type="InterPro" id="IPR004398">
    <property type="entry name" value="RNA_MeTrfase_RsmD"/>
</dbReference>
<name>Q1IVH8_KORVE</name>
<dbReference type="CDD" id="cd02440">
    <property type="entry name" value="AdoMet_MTases"/>
    <property type="match status" value="1"/>
</dbReference>
<dbReference type="GO" id="GO:0008168">
    <property type="term" value="F:methyltransferase activity"/>
    <property type="evidence" value="ECO:0007669"/>
    <property type="project" value="UniProtKB-KW"/>
</dbReference>
<evidence type="ECO:0008006" key="6">
    <source>
        <dbReference type="Google" id="ProtNLM"/>
    </source>
</evidence>
<dbReference type="OrthoDB" id="9803017at2"/>
<keyword evidence="5" id="KW-1185">Reference proteome</keyword>
<dbReference type="NCBIfam" id="TIGR00095">
    <property type="entry name" value="16S rRNA (guanine(966)-N(2))-methyltransferase RsmD"/>
    <property type="match status" value="1"/>
</dbReference>
<keyword evidence="2" id="KW-0808">Transferase</keyword>
<gene>
    <name evidence="4" type="ordered locus">Acid345_0117</name>
</gene>
<dbReference type="PIRSF" id="PIRSF004553">
    <property type="entry name" value="CHP00095"/>
    <property type="match status" value="1"/>
</dbReference>
<keyword evidence="1" id="KW-0489">Methyltransferase</keyword>
<dbReference type="InterPro" id="IPR029063">
    <property type="entry name" value="SAM-dependent_MTases_sf"/>
</dbReference>
<accession>Q1IVH8</accession>
<evidence type="ECO:0000313" key="4">
    <source>
        <dbReference type="EMBL" id="ABF39122.1"/>
    </source>
</evidence>
<dbReference type="PANTHER" id="PTHR43542:SF1">
    <property type="entry name" value="METHYLTRANSFERASE"/>
    <property type="match status" value="1"/>
</dbReference>
<dbReference type="GO" id="GO:0031167">
    <property type="term" value="P:rRNA methylation"/>
    <property type="evidence" value="ECO:0007669"/>
    <property type="project" value="InterPro"/>
</dbReference>
<dbReference type="eggNOG" id="COG0742">
    <property type="taxonomic scope" value="Bacteria"/>
</dbReference>
<evidence type="ECO:0000256" key="1">
    <source>
        <dbReference type="ARBA" id="ARBA00022603"/>
    </source>
</evidence>
<sequence>MRIISGKFRSRSLKTPQGMDVRPSSDRLRETLFNVLASGYQLEDSRWIDLFAGTGAVGLEALSRGAGYIYFVEKAPKIARITQENVKSLDAQDQAEVLTSDANAGLRQLEGIDPVDYVFLDPPYREEGAYLGVLRILSDSPLLKPSAIVIAEHTKHFDPGDGVGALQRYRSLKQGDAVLSFYRRAT</sequence>
<evidence type="ECO:0000313" key="5">
    <source>
        <dbReference type="Proteomes" id="UP000002432"/>
    </source>
</evidence>